<organism evidence="1 2">
    <name type="scientific">Trichonephila inaurata madagascariensis</name>
    <dbReference type="NCBI Taxonomy" id="2747483"/>
    <lineage>
        <taxon>Eukaryota</taxon>
        <taxon>Metazoa</taxon>
        <taxon>Ecdysozoa</taxon>
        <taxon>Arthropoda</taxon>
        <taxon>Chelicerata</taxon>
        <taxon>Arachnida</taxon>
        <taxon>Araneae</taxon>
        <taxon>Araneomorphae</taxon>
        <taxon>Entelegynae</taxon>
        <taxon>Araneoidea</taxon>
        <taxon>Nephilidae</taxon>
        <taxon>Trichonephila</taxon>
        <taxon>Trichonephila inaurata</taxon>
    </lineage>
</organism>
<dbReference type="EMBL" id="BMAV01020329">
    <property type="protein sequence ID" value="GFY73757.1"/>
    <property type="molecule type" value="Genomic_DNA"/>
</dbReference>
<sequence>MISCLFVHYDLEWGFNRLGKRSPSIDLCFEVLIVRQFLAFLRCVNLNRWRIEDVTQVRRGSRLLFNEVEWEFWSFESKVPSSLIDDSRTFLRSSAGVQVWLTREFTFEVPNVYGIPSSSGVRILIGIRGIHVCLEGPISVQVVRVVRLGRMNRVKAVPKRLLELISAE</sequence>
<accession>A0A8X6YNQ0</accession>
<comment type="caution">
    <text evidence="1">The sequence shown here is derived from an EMBL/GenBank/DDBJ whole genome shotgun (WGS) entry which is preliminary data.</text>
</comment>
<dbReference type="Proteomes" id="UP000886998">
    <property type="component" value="Unassembled WGS sequence"/>
</dbReference>
<proteinExistence type="predicted"/>
<gene>
    <name evidence="1" type="ORF">TNIN_157251</name>
</gene>
<evidence type="ECO:0000313" key="1">
    <source>
        <dbReference type="EMBL" id="GFY73757.1"/>
    </source>
</evidence>
<evidence type="ECO:0000313" key="2">
    <source>
        <dbReference type="Proteomes" id="UP000886998"/>
    </source>
</evidence>
<dbReference type="AlphaFoldDB" id="A0A8X6YNQ0"/>
<keyword evidence="2" id="KW-1185">Reference proteome</keyword>
<protein>
    <submittedName>
        <fullName evidence="1">Uncharacterized protein</fullName>
    </submittedName>
</protein>
<reference evidence="1" key="1">
    <citation type="submission" date="2020-08" db="EMBL/GenBank/DDBJ databases">
        <title>Multicomponent nature underlies the extraordinary mechanical properties of spider dragline silk.</title>
        <authorList>
            <person name="Kono N."/>
            <person name="Nakamura H."/>
            <person name="Mori M."/>
            <person name="Yoshida Y."/>
            <person name="Ohtoshi R."/>
            <person name="Malay A.D."/>
            <person name="Moran D.A.P."/>
            <person name="Tomita M."/>
            <person name="Numata K."/>
            <person name="Arakawa K."/>
        </authorList>
    </citation>
    <scope>NUCLEOTIDE SEQUENCE</scope>
</reference>
<name>A0A8X6YNQ0_9ARAC</name>